<organism evidence="3 4">
    <name type="scientific">Pseudomonas cavernicola</name>
    <dbReference type="NCBI Taxonomy" id="2320866"/>
    <lineage>
        <taxon>Bacteria</taxon>
        <taxon>Pseudomonadati</taxon>
        <taxon>Pseudomonadota</taxon>
        <taxon>Gammaproteobacteria</taxon>
        <taxon>Pseudomonadales</taxon>
        <taxon>Pseudomonadaceae</taxon>
        <taxon>Pseudomonas</taxon>
    </lineage>
</organism>
<gene>
    <name evidence="3" type="ORF">D3879_23410</name>
</gene>
<protein>
    <recommendedName>
        <fullName evidence="5">Copper resistance protein CopB</fullName>
    </recommendedName>
</protein>
<comment type="caution">
    <text evidence="3">The sequence shown here is derived from an EMBL/GenBank/DDBJ whole genome shotgun (WGS) entry which is preliminary data.</text>
</comment>
<dbReference type="AlphaFoldDB" id="A0A418X8W1"/>
<feature type="chain" id="PRO_5019158174" description="Copper resistance protein CopB" evidence="2">
    <location>
        <begin position="31"/>
        <end position="102"/>
    </location>
</feature>
<reference evidence="3 4" key="1">
    <citation type="submission" date="2018-09" db="EMBL/GenBank/DDBJ databases">
        <authorList>
            <person name="Zhu H."/>
        </authorList>
    </citation>
    <scope>NUCLEOTIDE SEQUENCE [LARGE SCALE GENOMIC DNA]</scope>
    <source>
        <strain evidence="3 4">K1S02-6</strain>
    </source>
</reference>
<evidence type="ECO:0008006" key="5">
    <source>
        <dbReference type="Google" id="ProtNLM"/>
    </source>
</evidence>
<dbReference type="EMBL" id="QYUR01000008">
    <property type="protein sequence ID" value="RJG08813.1"/>
    <property type="molecule type" value="Genomic_DNA"/>
</dbReference>
<name>A0A418X8W1_9PSED</name>
<dbReference type="Proteomes" id="UP000284021">
    <property type="component" value="Unassembled WGS sequence"/>
</dbReference>
<evidence type="ECO:0000313" key="4">
    <source>
        <dbReference type="Proteomes" id="UP000284021"/>
    </source>
</evidence>
<sequence>MSKFLNRKTLIASAFAVSLLGVMQMPIAVASGDHGEHAHSSAPAASSTGKPAPQQKDQAAASQKMDHGSMNHGSMDHSKMAHGSMNHELKANEAAAEPNHDQ</sequence>
<dbReference type="OrthoDB" id="6897642at2"/>
<keyword evidence="4" id="KW-1185">Reference proteome</keyword>
<evidence type="ECO:0000256" key="2">
    <source>
        <dbReference type="SAM" id="SignalP"/>
    </source>
</evidence>
<feature type="signal peptide" evidence="2">
    <location>
        <begin position="1"/>
        <end position="30"/>
    </location>
</feature>
<evidence type="ECO:0000256" key="1">
    <source>
        <dbReference type="SAM" id="MobiDB-lite"/>
    </source>
</evidence>
<feature type="compositionally biased region" description="Basic and acidic residues" evidence="1">
    <location>
        <begin position="64"/>
        <end position="91"/>
    </location>
</feature>
<proteinExistence type="predicted"/>
<keyword evidence="2" id="KW-0732">Signal</keyword>
<accession>A0A418X8W1</accession>
<dbReference type="RefSeq" id="WP_119956613.1">
    <property type="nucleotide sequence ID" value="NZ_QYUR01000008.1"/>
</dbReference>
<feature type="region of interest" description="Disordered" evidence="1">
    <location>
        <begin position="31"/>
        <end position="102"/>
    </location>
</feature>
<feature type="compositionally biased region" description="Low complexity" evidence="1">
    <location>
        <begin position="40"/>
        <end position="63"/>
    </location>
</feature>
<evidence type="ECO:0000313" key="3">
    <source>
        <dbReference type="EMBL" id="RJG08813.1"/>
    </source>
</evidence>